<keyword evidence="6" id="KW-0449">Lipoprotein</keyword>
<keyword evidence="5" id="KW-0564">Palmitate</keyword>
<reference evidence="7 8" key="1">
    <citation type="submission" date="2018-07" db="EMBL/GenBank/DDBJ databases">
        <title>Genomic Encyclopedia of Type Strains, Phase III (KMG-III): the genomes of soil and plant-associated and newly described type strains.</title>
        <authorList>
            <person name="Whitman W."/>
        </authorList>
    </citation>
    <scope>NUCLEOTIDE SEQUENCE [LARGE SCALE GENOMIC DNA]</scope>
    <source>
        <strain evidence="7 8">CECT 7031</strain>
    </source>
</reference>
<evidence type="ECO:0000313" key="8">
    <source>
        <dbReference type="Proteomes" id="UP000254912"/>
    </source>
</evidence>
<dbReference type="Gene3D" id="3.40.190.10">
    <property type="entry name" value="Periplasmic binding protein-like II"/>
    <property type="match status" value="2"/>
</dbReference>
<keyword evidence="8" id="KW-1185">Reference proteome</keyword>
<evidence type="ECO:0000256" key="1">
    <source>
        <dbReference type="ARBA" id="ARBA00004635"/>
    </source>
</evidence>
<dbReference type="RefSeq" id="WP_070230619.1">
    <property type="nucleotide sequence ID" value="NZ_BJYO01000009.1"/>
</dbReference>
<gene>
    <name evidence="7" type="ORF">DFP99_1161</name>
</gene>
<dbReference type="KEGG" id="wso:WSWS_01447"/>
<dbReference type="InterPro" id="IPR004872">
    <property type="entry name" value="Lipoprotein_NlpA"/>
</dbReference>
<evidence type="ECO:0000256" key="2">
    <source>
        <dbReference type="ARBA" id="ARBA00008973"/>
    </source>
</evidence>
<dbReference type="Proteomes" id="UP000254912">
    <property type="component" value="Unassembled WGS sequence"/>
</dbReference>
<dbReference type="Pfam" id="PF03180">
    <property type="entry name" value="Lipoprotein_9"/>
    <property type="match status" value="1"/>
</dbReference>
<dbReference type="GeneID" id="94546632"/>
<evidence type="ECO:0000256" key="3">
    <source>
        <dbReference type="ARBA" id="ARBA00022729"/>
    </source>
</evidence>
<dbReference type="PANTHER" id="PTHR30429:SF3">
    <property type="entry name" value="LIPOPROTEIN"/>
    <property type="match status" value="1"/>
</dbReference>
<accession>A0A288Q754</accession>
<keyword evidence="4" id="KW-0472">Membrane</keyword>
<comment type="similarity">
    <text evidence="2">Belongs to the NlpA lipoprotein family.</text>
</comment>
<dbReference type="SUPFAM" id="SSF53850">
    <property type="entry name" value="Periplasmic binding protein-like II"/>
    <property type="match status" value="1"/>
</dbReference>
<dbReference type="AlphaFoldDB" id="A0A288Q754"/>
<proteinExistence type="inferred from homology"/>
<organism evidence="7 8">
    <name type="scientific">Weissella soli</name>
    <dbReference type="NCBI Taxonomy" id="155866"/>
    <lineage>
        <taxon>Bacteria</taxon>
        <taxon>Bacillati</taxon>
        <taxon>Bacillota</taxon>
        <taxon>Bacilli</taxon>
        <taxon>Lactobacillales</taxon>
        <taxon>Lactobacillaceae</taxon>
        <taxon>Weissella</taxon>
    </lineage>
</organism>
<protein>
    <submittedName>
        <fullName evidence="7">D-methionine transport system substrate-binding protein</fullName>
    </submittedName>
</protein>
<dbReference type="PANTHER" id="PTHR30429">
    <property type="entry name" value="D-METHIONINE-BINDING LIPOPROTEIN METQ"/>
    <property type="match status" value="1"/>
</dbReference>
<sequence length="299" mass="32869">MSNLDQQHDARKKIYLSALALVTASAAINLSVVGIQQVHAASKTKTVVIGSVTSDADIWRHIAKSSVAKQAHLKIKVKEFTDGATLNLATAESKVDVNAFQSYGYFAAFNKAHPKEQLANIGLTYLEPMGIYSKKYTKLSQIPDGAKIAVAKDLADEARGLRLLQAAGLITLDKDFGDLDGLNKIKSNPHHFKFYEIDDTTGPRVIKDDSVAAVLMSNSISQSGGYNVLKDALFYEKVDADTKANINLLATAKKDANNKTFKKLVKLYHNKKIQKYIKKQYQGTKFEVKKPISYVSTAK</sequence>
<evidence type="ECO:0000256" key="4">
    <source>
        <dbReference type="ARBA" id="ARBA00023136"/>
    </source>
</evidence>
<evidence type="ECO:0000313" key="7">
    <source>
        <dbReference type="EMBL" id="RDL05221.1"/>
    </source>
</evidence>
<keyword evidence="3" id="KW-0732">Signal</keyword>
<name>A0A288Q754_9LACO</name>
<evidence type="ECO:0000256" key="5">
    <source>
        <dbReference type="ARBA" id="ARBA00023139"/>
    </source>
</evidence>
<comment type="subcellular location">
    <subcellularLocation>
        <location evidence="1">Membrane</location>
        <topology evidence="1">Lipid-anchor</topology>
    </subcellularLocation>
</comment>
<evidence type="ECO:0000256" key="6">
    <source>
        <dbReference type="ARBA" id="ARBA00023288"/>
    </source>
</evidence>
<comment type="caution">
    <text evidence="7">The sequence shown here is derived from an EMBL/GenBank/DDBJ whole genome shotgun (WGS) entry which is preliminary data.</text>
</comment>
<dbReference type="GO" id="GO:0016020">
    <property type="term" value="C:membrane"/>
    <property type="evidence" value="ECO:0007669"/>
    <property type="project" value="UniProtKB-SubCell"/>
</dbReference>
<dbReference type="EMBL" id="QRAS01000003">
    <property type="protein sequence ID" value="RDL05221.1"/>
    <property type="molecule type" value="Genomic_DNA"/>
</dbReference>